<organism evidence="2 3">
    <name type="scientific">Tepidanaerobacter acetatoxydans (strain DSM 21804 / JCM 16047 / Re1)</name>
    <dbReference type="NCBI Taxonomy" id="1209989"/>
    <lineage>
        <taxon>Bacteria</taxon>
        <taxon>Bacillati</taxon>
        <taxon>Bacillota</taxon>
        <taxon>Clostridia</taxon>
        <taxon>Thermosediminibacterales</taxon>
        <taxon>Tepidanaerobacteraceae</taxon>
        <taxon>Tepidanaerobacter</taxon>
    </lineage>
</organism>
<dbReference type="Proteomes" id="UP000010802">
    <property type="component" value="Chromosome"/>
</dbReference>
<evidence type="ECO:0000313" key="2">
    <source>
        <dbReference type="EMBL" id="CDI40262.1"/>
    </source>
</evidence>
<dbReference type="KEGG" id="tep:TepRe1_0031"/>
<protein>
    <submittedName>
        <fullName evidence="2">Uncharacterized protein</fullName>
    </submittedName>
</protein>
<dbReference type="EMBL" id="HF563609">
    <property type="protein sequence ID" value="CDI40262.1"/>
    <property type="molecule type" value="Genomic_DNA"/>
</dbReference>
<evidence type="ECO:0000256" key="1">
    <source>
        <dbReference type="SAM" id="SignalP"/>
    </source>
</evidence>
<dbReference type="OrthoDB" id="2088491at2"/>
<gene>
    <name evidence="2" type="ordered locus">TEPIRE1_0032</name>
</gene>
<dbReference type="HOGENOM" id="CLU_1712384_0_0_9"/>
<keyword evidence="3" id="KW-1185">Reference proteome</keyword>
<feature type="signal peptide" evidence="1">
    <location>
        <begin position="1"/>
        <end position="24"/>
    </location>
</feature>
<keyword evidence="1" id="KW-0732">Signal</keyword>
<sequence>MRKKIFFLITVLTILVMFTSISLASETNTEDEILSYDYAPVIGDFVPDPELEKPCPWYISHGDDRSQFPVATNLHKWTGYYYVPIPYGRAGANPIDTNLVESSVIYTINKKYGVLAAGNSTGKKDYTLPGYPTDKNITIFPQPCFATMSAQEV</sequence>
<accession>F4LRI3</accession>
<proteinExistence type="predicted"/>
<feature type="chain" id="PRO_5003316945" evidence="1">
    <location>
        <begin position="25"/>
        <end position="153"/>
    </location>
</feature>
<dbReference type="RefSeq" id="WP_013777170.1">
    <property type="nucleotide sequence ID" value="NC_015519.1"/>
</dbReference>
<name>F4LRI3_TEPAE</name>
<dbReference type="AlphaFoldDB" id="F4LRI3"/>
<dbReference type="KEGG" id="tae:TepiRe1_0032"/>
<evidence type="ECO:0000313" key="3">
    <source>
        <dbReference type="Proteomes" id="UP000010802"/>
    </source>
</evidence>
<reference evidence="3" key="1">
    <citation type="journal article" date="2013" name="Genome Announc.">
        <title>First genome sequence of a syntrophic acetate-oxidizing bacterium, Tepidanaerobacter acetatoxydans strain Re1.</title>
        <authorList>
            <person name="Manzoor S."/>
            <person name="Bongcam-Rudloff E."/>
            <person name="Schnurer A."/>
            <person name="Muller B."/>
        </authorList>
    </citation>
    <scope>NUCLEOTIDE SEQUENCE [LARGE SCALE GENOMIC DNA]</scope>
    <source>
        <strain evidence="3">Re1</strain>
    </source>
</reference>